<keyword evidence="1" id="KW-0472">Membrane</keyword>
<evidence type="ECO:0000313" key="2">
    <source>
        <dbReference type="EMBL" id="PIO46088.1"/>
    </source>
</evidence>
<dbReference type="Proteomes" id="UP000232163">
    <property type="component" value="Unassembled WGS sequence"/>
</dbReference>
<sequence>MTALEAILRRDRAVVALSIAVLTVIAWIHIVWFAHTMSIGDAVVTGMDMDNMAGMEMGGNASDLTMTSGWHLWTPIEFLVMFAMWVVMMAGMMTPSAAPMILLYARVGRQSELQGKPLAATGYFFAGYVFAWIGFALLATLAQWALENTLLLTPMMASASRFFSGILLIVIGLFQWTPLKDVCLRQCQAPLMFIQQHGGFRRDPFGSLSIGFRHGAYCVGCCWALMGLLFIGGVMNVLWIAAIAIYVLAEKIVPSGRWLSRLAGIGLGLTGLWVLGTAILS</sequence>
<keyword evidence="3" id="KW-1185">Reference proteome</keyword>
<feature type="transmembrane region" description="Helical" evidence="1">
    <location>
        <begin position="216"/>
        <end position="249"/>
    </location>
</feature>
<feature type="transmembrane region" description="Helical" evidence="1">
    <location>
        <begin position="125"/>
        <end position="146"/>
    </location>
</feature>
<dbReference type="InterPro" id="IPR018688">
    <property type="entry name" value="PpoB2-like"/>
</dbReference>
<proteinExistence type="predicted"/>
<name>A0A2N9W2X0_9HYPH</name>
<feature type="transmembrane region" description="Helical" evidence="1">
    <location>
        <begin position="158"/>
        <end position="176"/>
    </location>
</feature>
<accession>A0A2N9W2X0</accession>
<evidence type="ECO:0000313" key="3">
    <source>
        <dbReference type="Proteomes" id="UP000232163"/>
    </source>
</evidence>
<dbReference type="EMBL" id="MZMT01000012">
    <property type="protein sequence ID" value="PIO46088.1"/>
    <property type="molecule type" value="Genomic_DNA"/>
</dbReference>
<feature type="transmembrane region" description="Helical" evidence="1">
    <location>
        <begin position="12"/>
        <end position="34"/>
    </location>
</feature>
<dbReference type="RefSeq" id="WP_100001850.1">
    <property type="nucleotide sequence ID" value="NZ_CP017941.1"/>
</dbReference>
<keyword evidence="1" id="KW-1133">Transmembrane helix</keyword>
<protein>
    <submittedName>
        <fullName evidence="2">Metal-binding protein</fullName>
    </submittedName>
</protein>
<gene>
    <name evidence="2" type="ORF">B5P45_04275</name>
</gene>
<reference evidence="2 3" key="1">
    <citation type="journal article" date="2017" name="Int J Environ Stud">
        <title>Does the Miocene-Pliocene relict legume Oxytropis triphylla form nitrogen-fixing nodules with a combination of bacterial strains?</title>
        <authorList>
            <person name="Safronova V."/>
            <person name="Belimov A."/>
            <person name="Sazanova A."/>
            <person name="Kuznetsova I."/>
            <person name="Popova J."/>
            <person name="Andronov E."/>
            <person name="Verkhozina A."/>
            <person name="Tikhonovich I."/>
        </authorList>
    </citation>
    <scope>NUCLEOTIDE SEQUENCE [LARGE SCALE GENOMIC DNA]</scope>
    <source>
        <strain evidence="2 3">Tri-38</strain>
    </source>
</reference>
<dbReference type="KEGG" id="pht:BLM14_20760"/>
<dbReference type="OrthoDB" id="164118at2"/>
<organism evidence="2 3">
    <name type="scientific">Phyllobacterium zundukense</name>
    <dbReference type="NCBI Taxonomy" id="1867719"/>
    <lineage>
        <taxon>Bacteria</taxon>
        <taxon>Pseudomonadati</taxon>
        <taxon>Pseudomonadota</taxon>
        <taxon>Alphaproteobacteria</taxon>
        <taxon>Hyphomicrobiales</taxon>
        <taxon>Phyllobacteriaceae</taxon>
        <taxon>Phyllobacterium</taxon>
    </lineage>
</organism>
<dbReference type="AlphaFoldDB" id="A0A2N9W2X0"/>
<feature type="transmembrane region" description="Helical" evidence="1">
    <location>
        <begin position="261"/>
        <end position="280"/>
    </location>
</feature>
<evidence type="ECO:0000256" key="1">
    <source>
        <dbReference type="SAM" id="Phobius"/>
    </source>
</evidence>
<feature type="transmembrane region" description="Helical" evidence="1">
    <location>
        <begin position="78"/>
        <end position="104"/>
    </location>
</feature>
<dbReference type="Pfam" id="PF09948">
    <property type="entry name" value="PpoB2"/>
    <property type="match status" value="1"/>
</dbReference>
<comment type="caution">
    <text evidence="2">The sequence shown here is derived from an EMBL/GenBank/DDBJ whole genome shotgun (WGS) entry which is preliminary data.</text>
</comment>
<keyword evidence="1" id="KW-0812">Transmembrane</keyword>